<dbReference type="PROSITE" id="PS51767">
    <property type="entry name" value="PEPTIDASE_A1"/>
    <property type="match status" value="1"/>
</dbReference>
<proteinExistence type="inferred from homology"/>
<feature type="active site" evidence="2">
    <location>
        <position position="303"/>
    </location>
</feature>
<keyword evidence="4" id="KW-0732">Signal</keyword>
<dbReference type="Pfam" id="PF00026">
    <property type="entry name" value="Asp"/>
    <property type="match status" value="1"/>
</dbReference>
<reference evidence="6 7" key="1">
    <citation type="submission" date="2022-09" db="EMBL/GenBank/DDBJ databases">
        <authorList>
            <person name="Palmer J.M."/>
        </authorList>
    </citation>
    <scope>NUCLEOTIDE SEQUENCE [LARGE SCALE GENOMIC DNA]</scope>
    <source>
        <strain evidence="6 7">DSM 7382</strain>
    </source>
</reference>
<protein>
    <recommendedName>
        <fullName evidence="5">Peptidase A1 domain-containing protein</fullName>
    </recommendedName>
</protein>
<comment type="similarity">
    <text evidence="1">Belongs to the peptidase A1 family.</text>
</comment>
<dbReference type="PANTHER" id="PTHR47966">
    <property type="entry name" value="BETA-SITE APP-CLEAVING ENZYME, ISOFORM A-RELATED"/>
    <property type="match status" value="1"/>
</dbReference>
<evidence type="ECO:0000256" key="1">
    <source>
        <dbReference type="ARBA" id="ARBA00007447"/>
    </source>
</evidence>
<comment type="caution">
    <text evidence="6">The sequence shown here is derived from an EMBL/GenBank/DDBJ whole genome shotgun (WGS) entry which is preliminary data.</text>
</comment>
<dbReference type="Gene3D" id="2.40.70.10">
    <property type="entry name" value="Acid Proteases"/>
    <property type="match status" value="2"/>
</dbReference>
<dbReference type="InterPro" id="IPR021109">
    <property type="entry name" value="Peptidase_aspartic_dom_sf"/>
</dbReference>
<accession>A0AAW0GE31</accession>
<feature type="disulfide bond" evidence="3">
    <location>
        <begin position="104"/>
        <end position="109"/>
    </location>
</feature>
<evidence type="ECO:0000256" key="4">
    <source>
        <dbReference type="SAM" id="SignalP"/>
    </source>
</evidence>
<gene>
    <name evidence="6" type="ORF">QCA50_005811</name>
</gene>
<feature type="active site" evidence="2">
    <location>
        <position position="91"/>
    </location>
</feature>
<dbReference type="EMBL" id="JASBNA010000006">
    <property type="protein sequence ID" value="KAK7690712.1"/>
    <property type="molecule type" value="Genomic_DNA"/>
</dbReference>
<keyword evidence="3" id="KW-1015">Disulfide bond</keyword>
<feature type="domain" description="Peptidase A1" evidence="5">
    <location>
        <begin position="75"/>
        <end position="418"/>
    </location>
</feature>
<dbReference type="CDD" id="cd05471">
    <property type="entry name" value="pepsin_like"/>
    <property type="match status" value="1"/>
</dbReference>
<dbReference type="SUPFAM" id="SSF50630">
    <property type="entry name" value="Acid proteases"/>
    <property type="match status" value="1"/>
</dbReference>
<dbReference type="GO" id="GO:0004190">
    <property type="term" value="F:aspartic-type endopeptidase activity"/>
    <property type="evidence" value="ECO:0007669"/>
    <property type="project" value="InterPro"/>
</dbReference>
<dbReference type="AlphaFoldDB" id="A0AAW0GE31"/>
<feature type="signal peptide" evidence="4">
    <location>
        <begin position="1"/>
        <end position="19"/>
    </location>
</feature>
<evidence type="ECO:0000256" key="3">
    <source>
        <dbReference type="PIRSR" id="PIRSR601461-2"/>
    </source>
</evidence>
<dbReference type="InterPro" id="IPR034164">
    <property type="entry name" value="Pepsin-like_dom"/>
</dbReference>
<evidence type="ECO:0000259" key="5">
    <source>
        <dbReference type="PROSITE" id="PS51767"/>
    </source>
</evidence>
<dbReference type="PANTHER" id="PTHR47966:SF74">
    <property type="entry name" value="AGR407CP"/>
    <property type="match status" value="1"/>
</dbReference>
<evidence type="ECO:0000256" key="2">
    <source>
        <dbReference type="PIRSR" id="PIRSR601461-1"/>
    </source>
</evidence>
<dbReference type="Proteomes" id="UP001385951">
    <property type="component" value="Unassembled WGS sequence"/>
</dbReference>
<dbReference type="PRINTS" id="PR00792">
    <property type="entry name" value="PEPSIN"/>
</dbReference>
<dbReference type="InterPro" id="IPR001461">
    <property type="entry name" value="Aspartic_peptidase_A1"/>
</dbReference>
<dbReference type="InterPro" id="IPR033121">
    <property type="entry name" value="PEPTIDASE_A1"/>
</dbReference>
<name>A0AAW0GE31_9APHY</name>
<evidence type="ECO:0000313" key="7">
    <source>
        <dbReference type="Proteomes" id="UP001385951"/>
    </source>
</evidence>
<keyword evidence="7" id="KW-1185">Reference proteome</keyword>
<dbReference type="GO" id="GO:0006508">
    <property type="term" value="P:proteolysis"/>
    <property type="evidence" value="ECO:0007669"/>
    <property type="project" value="InterPro"/>
</dbReference>
<organism evidence="6 7">
    <name type="scientific">Cerrena zonata</name>
    <dbReference type="NCBI Taxonomy" id="2478898"/>
    <lineage>
        <taxon>Eukaryota</taxon>
        <taxon>Fungi</taxon>
        <taxon>Dikarya</taxon>
        <taxon>Basidiomycota</taxon>
        <taxon>Agaricomycotina</taxon>
        <taxon>Agaricomycetes</taxon>
        <taxon>Polyporales</taxon>
        <taxon>Cerrenaceae</taxon>
        <taxon>Cerrena</taxon>
    </lineage>
</organism>
<sequence>MFSFTWLVVSLSVLDYTAATVPNLLHIRPPKSARLGSRQFLQSVALGSGSVNSTTSSTQHSAIVPVTLTSDQQSYYTVIQAGNASFRIALDTASSDLWLVSSGCTAKPCTSVPKYPLGYQSPSFVSVNQNQTVFNTSFADGTTATGFVALETVQISNLTIPEQAFGIVTATTVTNPDQVSGLLGLGFPRLSRIFNTGVANATPVFSTLGQRGQLDYPLFGLSLTRDASGTLAFGAVDGSVVTNMSLIEWNEVVSFAPFAAESNTSSYLQWSIPLSRISAGTTVLTPQPTYPNNTNGFSLALLDVGTTGIFGPYQDVARIFGAIEGSRLVDTSGQWAIPCDSNTTMAFQFSQTTFLLQPTDYLIGPAEGDPNLCLSWPRAQPPSSDGIDWQLGNTFMRTVYSIFSMGIDRKEPPMIGFYPLRNTSDPVESPTEVSAFFSSISHTISTTLPNFPLPTPTFTTPAYIFNTSISAPAGKIVSSGLATSTYSPVLGTHHLNASAIPTVTPSPTLQTFILTDASGHVSTSVSVAPSVTLGAPPGWTSNACKKTVVFVDSSSSFWGVMVGLVMFLWTVW</sequence>
<evidence type="ECO:0000313" key="6">
    <source>
        <dbReference type="EMBL" id="KAK7690712.1"/>
    </source>
</evidence>
<feature type="chain" id="PRO_5043833157" description="Peptidase A1 domain-containing protein" evidence="4">
    <location>
        <begin position="20"/>
        <end position="572"/>
    </location>
</feature>